<keyword evidence="1" id="KW-0472">Membrane</keyword>
<dbReference type="AlphaFoldDB" id="A0A7S2US73"/>
<evidence type="ECO:0000313" key="2">
    <source>
        <dbReference type="EMBL" id="CAD9857700.1"/>
    </source>
</evidence>
<organism evidence="2">
    <name type="scientific">Fibrocapsa japonica</name>
    <dbReference type="NCBI Taxonomy" id="94617"/>
    <lineage>
        <taxon>Eukaryota</taxon>
        <taxon>Sar</taxon>
        <taxon>Stramenopiles</taxon>
        <taxon>Ochrophyta</taxon>
        <taxon>Raphidophyceae</taxon>
        <taxon>Chattonellales</taxon>
        <taxon>Chattonellaceae</taxon>
        <taxon>Fibrocapsa</taxon>
    </lineage>
</organism>
<name>A0A7S2US73_9STRA</name>
<feature type="transmembrane region" description="Helical" evidence="1">
    <location>
        <begin position="6"/>
        <end position="22"/>
    </location>
</feature>
<accession>A0A7S2US73</accession>
<protein>
    <submittedName>
        <fullName evidence="2">Uncharacterized protein</fullName>
    </submittedName>
</protein>
<keyword evidence="1" id="KW-0812">Transmembrane</keyword>
<gene>
    <name evidence="2" type="ORF">FJAP1339_LOCUS199</name>
</gene>
<evidence type="ECO:0000256" key="1">
    <source>
        <dbReference type="SAM" id="Phobius"/>
    </source>
</evidence>
<proteinExistence type="predicted"/>
<sequence>MPLLVAQKVVGIIAGCGAYYYLAESIRRRNGAVSKTLVGGSTEEKPGSSFFDYSKYLQLSNPVSSYKEDEILKKGREMWNAKIIGAKDAVDDVLVSAFGPKKK</sequence>
<dbReference type="EMBL" id="HBHR01000651">
    <property type="protein sequence ID" value="CAD9857700.1"/>
    <property type="molecule type" value="Transcribed_RNA"/>
</dbReference>
<keyword evidence="1" id="KW-1133">Transmembrane helix</keyword>
<reference evidence="2" key="1">
    <citation type="submission" date="2021-01" db="EMBL/GenBank/DDBJ databases">
        <authorList>
            <person name="Corre E."/>
            <person name="Pelletier E."/>
            <person name="Niang G."/>
            <person name="Scheremetjew M."/>
            <person name="Finn R."/>
            <person name="Kale V."/>
            <person name="Holt S."/>
            <person name="Cochrane G."/>
            <person name="Meng A."/>
            <person name="Brown T."/>
            <person name="Cohen L."/>
        </authorList>
    </citation>
    <scope>NUCLEOTIDE SEQUENCE</scope>
    <source>
        <strain evidence="2">CCMP1661</strain>
    </source>
</reference>